<proteinExistence type="predicted"/>
<protein>
    <submittedName>
        <fullName evidence="1">CotY/CotZ family spore coat protein</fullName>
    </submittedName>
</protein>
<dbReference type="Pfam" id="PF10612">
    <property type="entry name" value="Spore-coat_CotZ"/>
    <property type="match status" value="1"/>
</dbReference>
<dbReference type="Proteomes" id="UP001595279">
    <property type="component" value="Unassembled WGS sequence"/>
</dbReference>
<sequence length="191" mass="21760">MSRCRREHEFYHHYDSHCICDVVKEIVKAQKEIEEDYGSGDCYSSIQQLRGAAHGPRNTTIPFLLYNQGSDKPFKGAGVFRAPMSKRKDHFFGSVESPIFRARKFSDKCCVNLELLLPVTEKCNVLMPDKHHSDNISSYFPTDDRVIDFQATGICITVDLENFTGITCLDPVTPIPADETPESRYSSDKHY</sequence>
<gene>
    <name evidence="1" type="ORF">ACFOGI_06820</name>
</gene>
<comment type="caution">
    <text evidence="1">The sequence shown here is derived from an EMBL/GenBank/DDBJ whole genome shotgun (WGS) entry which is preliminary data.</text>
</comment>
<accession>A0ABV7CUE1</accession>
<keyword evidence="1" id="KW-0167">Capsid protein</keyword>
<dbReference type="EMBL" id="JBHRSA010000028">
    <property type="protein sequence ID" value="MFC3039961.1"/>
    <property type="molecule type" value="Genomic_DNA"/>
</dbReference>
<keyword evidence="2" id="KW-1185">Reference proteome</keyword>
<keyword evidence="1" id="KW-0946">Virion</keyword>
<dbReference type="InterPro" id="IPR019593">
    <property type="entry name" value="Spore_coat_protein_Z/Y"/>
</dbReference>
<name>A0ABV7CUE1_9BACI</name>
<evidence type="ECO:0000313" key="2">
    <source>
        <dbReference type="Proteomes" id="UP001595279"/>
    </source>
</evidence>
<evidence type="ECO:0000313" key="1">
    <source>
        <dbReference type="EMBL" id="MFC3039961.1"/>
    </source>
</evidence>
<reference evidence="2" key="1">
    <citation type="journal article" date="2019" name="Int. J. Syst. Evol. Microbiol.">
        <title>The Global Catalogue of Microorganisms (GCM) 10K type strain sequencing project: providing services to taxonomists for standard genome sequencing and annotation.</title>
        <authorList>
            <consortium name="The Broad Institute Genomics Platform"/>
            <consortium name="The Broad Institute Genome Sequencing Center for Infectious Disease"/>
            <person name="Wu L."/>
            <person name="Ma J."/>
        </authorList>
    </citation>
    <scope>NUCLEOTIDE SEQUENCE [LARGE SCALE GENOMIC DNA]</scope>
    <source>
        <strain evidence="2">KCTC 13128</strain>
    </source>
</reference>
<dbReference type="RefSeq" id="WP_390270430.1">
    <property type="nucleotide sequence ID" value="NZ_JBHRSA010000028.1"/>
</dbReference>
<organism evidence="1 2">
    <name type="scientific">Virgibacillus xinjiangensis</name>
    <dbReference type="NCBI Taxonomy" id="393090"/>
    <lineage>
        <taxon>Bacteria</taxon>
        <taxon>Bacillati</taxon>
        <taxon>Bacillota</taxon>
        <taxon>Bacilli</taxon>
        <taxon>Bacillales</taxon>
        <taxon>Bacillaceae</taxon>
        <taxon>Virgibacillus</taxon>
    </lineage>
</organism>